<keyword evidence="1" id="KW-0472">Membrane</keyword>
<keyword evidence="1" id="KW-0812">Transmembrane</keyword>
<dbReference type="EMBL" id="ARXU01000011">
    <property type="protein sequence ID" value="KGD60395.1"/>
    <property type="molecule type" value="Genomic_DNA"/>
</dbReference>
<feature type="transmembrane region" description="Helical" evidence="1">
    <location>
        <begin position="68"/>
        <end position="89"/>
    </location>
</feature>
<comment type="caution">
    <text evidence="2">The sequence shown here is derived from an EMBL/GenBank/DDBJ whole genome shotgun (WGS) entry which is preliminary data.</text>
</comment>
<gene>
    <name evidence="2" type="ORF">T9A_02572</name>
</gene>
<dbReference type="RefSeq" id="WP_035249153.1">
    <property type="nucleotide sequence ID" value="NZ_ARXU01000011.1"/>
</dbReference>
<evidence type="ECO:0000256" key="1">
    <source>
        <dbReference type="SAM" id="Phobius"/>
    </source>
</evidence>
<evidence type="ECO:0000313" key="3">
    <source>
        <dbReference type="Proteomes" id="UP000029443"/>
    </source>
</evidence>
<reference evidence="2 3" key="1">
    <citation type="submission" date="2012-09" db="EMBL/GenBank/DDBJ databases">
        <title>Genome Sequence of alkane-degrading Bacterium Alcanivorax jadensis T9.</title>
        <authorList>
            <person name="Lai Q."/>
            <person name="Shao Z."/>
        </authorList>
    </citation>
    <scope>NUCLEOTIDE SEQUENCE [LARGE SCALE GENOMIC DNA]</scope>
    <source>
        <strain evidence="2 3">T9</strain>
    </source>
</reference>
<evidence type="ECO:0000313" key="2">
    <source>
        <dbReference type="EMBL" id="KGD60395.1"/>
    </source>
</evidence>
<keyword evidence="1" id="KW-1133">Transmembrane helix</keyword>
<evidence type="ECO:0008006" key="4">
    <source>
        <dbReference type="Google" id="ProtNLM"/>
    </source>
</evidence>
<accession>A0ABR4WAG4</accession>
<proteinExistence type="predicted"/>
<dbReference type="Pfam" id="PF14248">
    <property type="entry name" value="DUF4345"/>
    <property type="match status" value="1"/>
</dbReference>
<dbReference type="Proteomes" id="UP000029443">
    <property type="component" value="Unassembled WGS sequence"/>
</dbReference>
<feature type="transmembrane region" description="Helical" evidence="1">
    <location>
        <begin position="42"/>
        <end position="61"/>
    </location>
</feature>
<sequence length="115" mass="12019">MILIAAITFLAMGLLALIAPQIITGMVDLPTLPMAARNEVRAVYGGFGVAMGALLLFSGHWSHWQPGVVLTVGVALLGMAVGRLVAWGVDGRLERFPALFLVGEVVLGIGLLLAL</sequence>
<dbReference type="InterPro" id="IPR025597">
    <property type="entry name" value="DUF4345"/>
</dbReference>
<name>A0ABR4WAG4_9GAMM</name>
<organism evidence="2 3">
    <name type="scientific">Alcanivorax jadensis T9</name>
    <dbReference type="NCBI Taxonomy" id="1177181"/>
    <lineage>
        <taxon>Bacteria</taxon>
        <taxon>Pseudomonadati</taxon>
        <taxon>Pseudomonadota</taxon>
        <taxon>Gammaproteobacteria</taxon>
        <taxon>Oceanospirillales</taxon>
        <taxon>Alcanivoracaceae</taxon>
        <taxon>Alcanivorax</taxon>
    </lineage>
</organism>
<protein>
    <recommendedName>
        <fullName evidence="4">DUF4345 domain-containing protein</fullName>
    </recommendedName>
</protein>
<keyword evidence="3" id="KW-1185">Reference proteome</keyword>
<feature type="transmembrane region" description="Helical" evidence="1">
    <location>
        <begin position="95"/>
        <end position="114"/>
    </location>
</feature>